<dbReference type="EMBL" id="CP009246">
    <property type="protein sequence ID" value="APT86103.1"/>
    <property type="molecule type" value="Genomic_DNA"/>
</dbReference>
<name>A0A1L7CK00_CORFL</name>
<reference evidence="2 4" key="1">
    <citation type="submission" date="2014-08" db="EMBL/GenBank/DDBJ databases">
        <title>Complete genome sequence of Corynebacterium flavescens OJ8(T)(=DSM 20296(T)), isolated from cheese.</title>
        <authorList>
            <person name="Ruckert C."/>
            <person name="Albersmeier A."/>
            <person name="Winkler A."/>
            <person name="Kalinowski J."/>
        </authorList>
    </citation>
    <scope>NUCLEOTIDE SEQUENCE [LARGE SCALE GENOMIC DNA]</scope>
    <source>
        <strain evidence="2 4">OJ8</strain>
    </source>
</reference>
<keyword evidence="4" id="KW-1185">Reference proteome</keyword>
<proteinExistence type="predicted"/>
<protein>
    <submittedName>
        <fullName evidence="2">Uncharacterized protein</fullName>
    </submittedName>
</protein>
<evidence type="ECO:0000313" key="4">
    <source>
        <dbReference type="Proteomes" id="UP000185479"/>
    </source>
</evidence>
<dbReference type="Pfam" id="PF10031">
    <property type="entry name" value="DUF2273"/>
    <property type="match status" value="1"/>
</dbReference>
<keyword evidence="1" id="KW-0472">Membrane</keyword>
<gene>
    <name evidence="3" type="ORF">CFL01nite_18110</name>
    <name evidence="2" type="ORF">CFLV_02115</name>
</gene>
<feature type="transmembrane region" description="Helical" evidence="1">
    <location>
        <begin position="6"/>
        <end position="39"/>
    </location>
</feature>
<evidence type="ECO:0000256" key="1">
    <source>
        <dbReference type="SAM" id="Phobius"/>
    </source>
</evidence>
<dbReference type="Proteomes" id="UP000315353">
    <property type="component" value="Unassembled WGS sequence"/>
</dbReference>
<dbReference type="Proteomes" id="UP000185479">
    <property type="component" value="Chromosome"/>
</dbReference>
<dbReference type="STRING" id="28028.CFLV_02115"/>
<dbReference type="EMBL" id="BJNB01000030">
    <property type="protein sequence ID" value="GEB98316.1"/>
    <property type="molecule type" value="Genomic_DNA"/>
</dbReference>
<sequence length="62" mass="6538">MKNYTTLGIVAGLILAFFIHLGLWPTVLALVLAAFGGIVGAHFDGRIDLTTVWNGLIGKGRG</sequence>
<dbReference type="KEGG" id="cfc:CFLV_02115"/>
<organism evidence="2 4">
    <name type="scientific">Corynebacterium flavescens</name>
    <dbReference type="NCBI Taxonomy" id="28028"/>
    <lineage>
        <taxon>Bacteria</taxon>
        <taxon>Bacillati</taxon>
        <taxon>Actinomycetota</taxon>
        <taxon>Actinomycetes</taxon>
        <taxon>Mycobacteriales</taxon>
        <taxon>Corynebacteriaceae</taxon>
        <taxon>Corynebacterium</taxon>
    </lineage>
</organism>
<dbReference type="InterPro" id="IPR018730">
    <property type="entry name" value="DUF2273"/>
</dbReference>
<evidence type="ECO:0000313" key="3">
    <source>
        <dbReference type="EMBL" id="GEB98316.1"/>
    </source>
</evidence>
<reference evidence="3 5" key="2">
    <citation type="submission" date="2019-06" db="EMBL/GenBank/DDBJ databases">
        <title>Whole genome shotgun sequence of Corynebacterium flavescens NBRC 14136.</title>
        <authorList>
            <person name="Hosoyama A."/>
            <person name="Uohara A."/>
            <person name="Ohji S."/>
            <person name="Ichikawa N."/>
        </authorList>
    </citation>
    <scope>NUCLEOTIDE SEQUENCE [LARGE SCALE GENOMIC DNA]</scope>
    <source>
        <strain evidence="3 5">NBRC 14136</strain>
    </source>
</reference>
<evidence type="ECO:0000313" key="5">
    <source>
        <dbReference type="Proteomes" id="UP000315353"/>
    </source>
</evidence>
<dbReference type="AlphaFoldDB" id="A0A1L7CK00"/>
<keyword evidence="1" id="KW-0812">Transmembrane</keyword>
<keyword evidence="1" id="KW-1133">Transmembrane helix</keyword>
<dbReference type="OrthoDB" id="4426830at2"/>
<accession>A0A1L7CK00</accession>
<dbReference type="RefSeq" id="WP_075729102.1">
    <property type="nucleotide sequence ID" value="NZ_BJNB01000030.1"/>
</dbReference>
<evidence type="ECO:0000313" key="2">
    <source>
        <dbReference type="EMBL" id="APT86103.1"/>
    </source>
</evidence>
<dbReference type="GeneID" id="82879516"/>